<protein>
    <submittedName>
        <fullName evidence="1">Uncharacterized protein</fullName>
    </submittedName>
</protein>
<name>A0A498JNT8_MALDO</name>
<dbReference type="EMBL" id="RDQH01000331">
    <property type="protein sequence ID" value="RXH97599.1"/>
    <property type="molecule type" value="Genomic_DNA"/>
</dbReference>
<evidence type="ECO:0000313" key="1">
    <source>
        <dbReference type="EMBL" id="RXH97599.1"/>
    </source>
</evidence>
<reference evidence="1 2" key="1">
    <citation type="submission" date="2018-10" db="EMBL/GenBank/DDBJ databases">
        <title>A high-quality apple genome assembly.</title>
        <authorList>
            <person name="Hu J."/>
        </authorList>
    </citation>
    <scope>NUCLEOTIDE SEQUENCE [LARGE SCALE GENOMIC DNA]</scope>
    <source>
        <strain evidence="2">cv. HFTH1</strain>
        <tissue evidence="1">Young leaf</tissue>
    </source>
</reference>
<dbReference type="Proteomes" id="UP000290289">
    <property type="component" value="Chromosome 5"/>
</dbReference>
<sequence>MAYSALESTKGWEGEGSREEKGYYILNFCGRKQNEESCGDIIERLRSFANKSSAEAYGELICDIGGLVREKCCVEFKCWKMVSVDVKNFMVQQLSISLY</sequence>
<comment type="caution">
    <text evidence="1">The sequence shown here is derived from an EMBL/GenBank/DDBJ whole genome shotgun (WGS) entry which is preliminary data.</text>
</comment>
<accession>A0A498JNT8</accession>
<dbReference type="AlphaFoldDB" id="A0A498JNT8"/>
<organism evidence="1 2">
    <name type="scientific">Malus domestica</name>
    <name type="common">Apple</name>
    <name type="synonym">Pyrus malus</name>
    <dbReference type="NCBI Taxonomy" id="3750"/>
    <lineage>
        <taxon>Eukaryota</taxon>
        <taxon>Viridiplantae</taxon>
        <taxon>Streptophyta</taxon>
        <taxon>Embryophyta</taxon>
        <taxon>Tracheophyta</taxon>
        <taxon>Spermatophyta</taxon>
        <taxon>Magnoliopsida</taxon>
        <taxon>eudicotyledons</taxon>
        <taxon>Gunneridae</taxon>
        <taxon>Pentapetalae</taxon>
        <taxon>rosids</taxon>
        <taxon>fabids</taxon>
        <taxon>Rosales</taxon>
        <taxon>Rosaceae</taxon>
        <taxon>Amygdaloideae</taxon>
        <taxon>Maleae</taxon>
        <taxon>Malus</taxon>
    </lineage>
</organism>
<proteinExistence type="predicted"/>
<evidence type="ECO:0000313" key="2">
    <source>
        <dbReference type="Proteomes" id="UP000290289"/>
    </source>
</evidence>
<gene>
    <name evidence="1" type="ORF">DVH24_009924</name>
</gene>
<keyword evidence="2" id="KW-1185">Reference proteome</keyword>